<dbReference type="EMBL" id="VUOA01000024">
    <property type="protein sequence ID" value="KAA2236663.1"/>
    <property type="molecule type" value="Genomic_DNA"/>
</dbReference>
<dbReference type="InterPro" id="IPR027275">
    <property type="entry name" value="PRC-brl_dom"/>
</dbReference>
<proteinExistence type="predicted"/>
<keyword evidence="3" id="KW-1185">Reference proteome</keyword>
<dbReference type="SUPFAM" id="SSF50346">
    <property type="entry name" value="PRC-barrel domain"/>
    <property type="match status" value="1"/>
</dbReference>
<protein>
    <submittedName>
        <fullName evidence="2">PRC-barrel domain containing protein</fullName>
    </submittedName>
</protein>
<dbReference type="Pfam" id="PF05239">
    <property type="entry name" value="PRC"/>
    <property type="match status" value="1"/>
</dbReference>
<evidence type="ECO:0000259" key="1">
    <source>
        <dbReference type="Pfam" id="PF05239"/>
    </source>
</evidence>
<dbReference type="AlphaFoldDB" id="A0A5B2VAW5"/>
<dbReference type="Proteomes" id="UP000323142">
    <property type="component" value="Unassembled WGS sequence"/>
</dbReference>
<dbReference type="OrthoDB" id="7274881at2"/>
<reference evidence="2 3" key="1">
    <citation type="submission" date="2019-09" db="EMBL/GenBank/DDBJ databases">
        <title>Salinarimonas rosea gen. nov., sp. nov., a new member of the a-2 subgroup of the Proteobacteria.</title>
        <authorList>
            <person name="Liu J."/>
        </authorList>
    </citation>
    <scope>NUCLEOTIDE SEQUENCE [LARGE SCALE GENOMIC DNA]</scope>
    <source>
        <strain evidence="2 3">BN140002</strain>
    </source>
</reference>
<name>A0A5B2VAW5_9HYPH</name>
<sequence>MAESREPLAVDETDRLIAANKVEGTAVFGRSGERLGEVYTFMVDKRSGQVAYAVLSLAGRGGRYHPLPWKALDYDTGLGGFRVDLDGDRLAGAPHYGHDEDPLADPQYGRNVYGYYGIPYYF</sequence>
<reference evidence="2 3" key="2">
    <citation type="submission" date="2019-09" db="EMBL/GenBank/DDBJ databases">
        <authorList>
            <person name="Jin C."/>
        </authorList>
    </citation>
    <scope>NUCLEOTIDE SEQUENCE [LARGE SCALE GENOMIC DNA]</scope>
    <source>
        <strain evidence="2 3">BN140002</strain>
    </source>
</reference>
<evidence type="ECO:0000313" key="3">
    <source>
        <dbReference type="Proteomes" id="UP000323142"/>
    </source>
</evidence>
<gene>
    <name evidence="2" type="ORF">F0L46_13585</name>
</gene>
<dbReference type="PANTHER" id="PTHR36505">
    <property type="entry name" value="BLR1072 PROTEIN"/>
    <property type="match status" value="1"/>
</dbReference>
<dbReference type="Gene3D" id="2.30.30.240">
    <property type="entry name" value="PRC-barrel domain"/>
    <property type="match status" value="1"/>
</dbReference>
<dbReference type="InterPro" id="IPR011033">
    <property type="entry name" value="PRC_barrel-like_sf"/>
</dbReference>
<dbReference type="RefSeq" id="WP_149818399.1">
    <property type="nucleotide sequence ID" value="NZ_VUOA01000024.1"/>
</dbReference>
<comment type="caution">
    <text evidence="2">The sequence shown here is derived from an EMBL/GenBank/DDBJ whole genome shotgun (WGS) entry which is preliminary data.</text>
</comment>
<accession>A0A5B2VAW5</accession>
<dbReference type="PANTHER" id="PTHR36505:SF1">
    <property type="entry name" value="BLR1072 PROTEIN"/>
    <property type="match status" value="1"/>
</dbReference>
<organism evidence="2 3">
    <name type="scientific">Salinarimonas soli</name>
    <dbReference type="NCBI Taxonomy" id="1638099"/>
    <lineage>
        <taxon>Bacteria</taxon>
        <taxon>Pseudomonadati</taxon>
        <taxon>Pseudomonadota</taxon>
        <taxon>Alphaproteobacteria</taxon>
        <taxon>Hyphomicrobiales</taxon>
        <taxon>Salinarimonadaceae</taxon>
        <taxon>Salinarimonas</taxon>
    </lineage>
</organism>
<feature type="domain" description="PRC-barrel" evidence="1">
    <location>
        <begin position="17"/>
        <end position="89"/>
    </location>
</feature>
<evidence type="ECO:0000313" key="2">
    <source>
        <dbReference type="EMBL" id="KAA2236663.1"/>
    </source>
</evidence>